<dbReference type="KEGG" id="mefw:F1737_03880"/>
<dbReference type="Proteomes" id="UP001301797">
    <property type="component" value="Chromosome"/>
</dbReference>
<dbReference type="InterPro" id="IPR002918">
    <property type="entry name" value="Lipase_EstA/Esterase_EstB"/>
</dbReference>
<organism evidence="1 2">
    <name type="scientific">Methanochimaera problematica</name>
    <dbReference type="NCBI Taxonomy" id="2609417"/>
    <lineage>
        <taxon>Archaea</taxon>
        <taxon>Methanobacteriati</taxon>
        <taxon>Methanobacteriota</taxon>
        <taxon>Stenosarchaea group</taxon>
        <taxon>Methanomicrobia</taxon>
        <taxon>Methanomicrobiales</taxon>
        <taxon>Methanomicrobiaceae</taxon>
        <taxon>Methanochimaera</taxon>
    </lineage>
</organism>
<dbReference type="RefSeq" id="WP_317137464.1">
    <property type="nucleotide sequence ID" value="NZ_CP043875.1"/>
</dbReference>
<dbReference type="InterPro" id="IPR029058">
    <property type="entry name" value="AB_hydrolase_fold"/>
</dbReference>
<dbReference type="Pfam" id="PF01674">
    <property type="entry name" value="Lipase_2"/>
    <property type="match status" value="1"/>
</dbReference>
<proteinExistence type="predicted"/>
<evidence type="ECO:0000313" key="1">
    <source>
        <dbReference type="EMBL" id="WOF15895.1"/>
    </source>
</evidence>
<dbReference type="PANTHER" id="PTHR37946:SF1">
    <property type="entry name" value="SLL1969 PROTEIN"/>
    <property type="match status" value="1"/>
</dbReference>
<dbReference type="Gene3D" id="3.40.50.1820">
    <property type="entry name" value="alpha/beta hydrolase"/>
    <property type="match status" value="1"/>
</dbReference>
<dbReference type="AlphaFoldDB" id="A0AA97FAN1"/>
<dbReference type="EMBL" id="CP043875">
    <property type="protein sequence ID" value="WOF15895.1"/>
    <property type="molecule type" value="Genomic_DNA"/>
</dbReference>
<accession>A0AA97FAN1</accession>
<sequence length="272" mass="31241">MNENFQICPVVLVHGWRSHPGIWEKLEEKLLEKSIPCWNFSHVAMADKHPEMIAFSLMKYICDMREMHHYDGYIDIVSHSMGAGIARYMLEVIDGEDKSEKIRQMIGIGPPNNGSSMAELFCSGERGRRIMKRLEGVFVPKNFDPLNDPIVQEFRPGSKTVCRLKSGNLRDDIIYRVILTSNVSGNPKLLPDFNGKTWELYGLGKWRMTYFGDGIVPHSDSYLEGAETEILPFDSERLDMNPFDYSHMMLPKNPEVIDQIIKYVTVPEYSSK</sequence>
<evidence type="ECO:0000313" key="2">
    <source>
        <dbReference type="Proteomes" id="UP001301797"/>
    </source>
</evidence>
<keyword evidence="2" id="KW-1185">Reference proteome</keyword>
<protein>
    <submittedName>
        <fullName evidence="1">Acetyltransferase</fullName>
    </submittedName>
</protein>
<dbReference type="GO" id="GO:0016787">
    <property type="term" value="F:hydrolase activity"/>
    <property type="evidence" value="ECO:0007669"/>
    <property type="project" value="InterPro"/>
</dbReference>
<gene>
    <name evidence="1" type="ORF">F1737_03880</name>
</gene>
<dbReference type="GO" id="GO:0016042">
    <property type="term" value="P:lipid catabolic process"/>
    <property type="evidence" value="ECO:0007669"/>
    <property type="project" value="InterPro"/>
</dbReference>
<name>A0AA97FAN1_9EURY</name>
<dbReference type="SUPFAM" id="SSF53474">
    <property type="entry name" value="alpha/beta-Hydrolases"/>
    <property type="match status" value="1"/>
</dbReference>
<reference evidence="1 2" key="1">
    <citation type="submission" date="2019-09" db="EMBL/GenBank/DDBJ databases">
        <title>The complete genome of Methanoplanus sp. FWC-SCC4.</title>
        <authorList>
            <person name="Chen S.-C."/>
            <person name="Zhou Y.-Z."/>
            <person name="Lai M.-C."/>
        </authorList>
    </citation>
    <scope>NUCLEOTIDE SEQUENCE [LARGE SCALE GENOMIC DNA]</scope>
    <source>
        <strain evidence="1 2">FWC-SCC4</strain>
    </source>
</reference>
<dbReference type="GeneID" id="85229278"/>
<dbReference type="PANTHER" id="PTHR37946">
    <property type="entry name" value="SLL1969 PROTEIN"/>
    <property type="match status" value="1"/>
</dbReference>